<name>A0ABW8CPR7_STRBI</name>
<reference evidence="1 2" key="1">
    <citation type="submission" date="2024-10" db="EMBL/GenBank/DDBJ databases">
        <title>The Natural Products Discovery Center: Release of the First 8490 Sequenced Strains for Exploring Actinobacteria Biosynthetic Diversity.</title>
        <authorList>
            <person name="Kalkreuter E."/>
            <person name="Kautsar S.A."/>
            <person name="Yang D."/>
            <person name="Bader C.D."/>
            <person name="Teijaro C.N."/>
            <person name="Fluegel L."/>
            <person name="Davis C.M."/>
            <person name="Simpson J.R."/>
            <person name="Lauterbach L."/>
            <person name="Steele A.D."/>
            <person name="Gui C."/>
            <person name="Meng S."/>
            <person name="Li G."/>
            <person name="Viehrig K."/>
            <person name="Ye F."/>
            <person name="Su P."/>
            <person name="Kiefer A.F."/>
            <person name="Nichols A."/>
            <person name="Cepeda A.J."/>
            <person name="Yan W."/>
            <person name="Fan B."/>
            <person name="Jiang Y."/>
            <person name="Adhikari A."/>
            <person name="Zheng C.-J."/>
            <person name="Schuster L."/>
            <person name="Cowan T.M."/>
            <person name="Smanski M.J."/>
            <person name="Chevrette M.G."/>
            <person name="De Carvalho L.P.S."/>
            <person name="Shen B."/>
        </authorList>
    </citation>
    <scope>NUCLEOTIDE SEQUENCE [LARGE SCALE GENOMIC DNA]</scope>
    <source>
        <strain evidence="1 2">NPDC053346</strain>
    </source>
</reference>
<comment type="caution">
    <text evidence="1">The sequence shown here is derived from an EMBL/GenBank/DDBJ whole genome shotgun (WGS) entry which is preliminary data.</text>
</comment>
<organism evidence="1 2">
    <name type="scientific">Streptomyces bikiniensis</name>
    <dbReference type="NCBI Taxonomy" id="1896"/>
    <lineage>
        <taxon>Bacteria</taxon>
        <taxon>Bacillati</taxon>
        <taxon>Actinomycetota</taxon>
        <taxon>Actinomycetes</taxon>
        <taxon>Kitasatosporales</taxon>
        <taxon>Streptomycetaceae</taxon>
        <taxon>Streptomyces</taxon>
    </lineage>
</organism>
<gene>
    <name evidence="1" type="ORF">ACIGW0_09195</name>
</gene>
<proteinExistence type="predicted"/>
<dbReference type="Proteomes" id="UP001614391">
    <property type="component" value="Unassembled WGS sequence"/>
</dbReference>
<keyword evidence="2" id="KW-1185">Reference proteome</keyword>
<dbReference type="RefSeq" id="WP_399612559.1">
    <property type="nucleotide sequence ID" value="NZ_JBITYT010000003.1"/>
</dbReference>
<evidence type="ECO:0000313" key="1">
    <source>
        <dbReference type="EMBL" id="MFI9119553.1"/>
    </source>
</evidence>
<evidence type="ECO:0000313" key="2">
    <source>
        <dbReference type="Proteomes" id="UP001614391"/>
    </source>
</evidence>
<dbReference type="EMBL" id="JBITYT010000003">
    <property type="protein sequence ID" value="MFI9119553.1"/>
    <property type="molecule type" value="Genomic_DNA"/>
</dbReference>
<sequence length="93" mass="9570">MERPGAPSKDTPAPLFAGDVVVTGAPGGGIAARGVVDGAARRSAPGTTAPARYENGTTWVFRIVENPEAYWIGGDADRVLLMDGTTLTALPVF</sequence>
<accession>A0ABW8CPR7</accession>
<protein>
    <submittedName>
        <fullName evidence="1">Uncharacterized protein</fullName>
    </submittedName>
</protein>